<dbReference type="GO" id="GO:0003677">
    <property type="term" value="F:DNA binding"/>
    <property type="evidence" value="ECO:0007669"/>
    <property type="project" value="InterPro"/>
</dbReference>
<evidence type="ECO:0000259" key="1">
    <source>
        <dbReference type="PROSITE" id="PS50943"/>
    </source>
</evidence>
<feature type="domain" description="HTH cro/C1-type" evidence="1">
    <location>
        <begin position="17"/>
        <end position="71"/>
    </location>
</feature>
<accession>A0A6I8LDG6</accession>
<dbReference type="SUPFAM" id="SSF47413">
    <property type="entry name" value="lambda repressor-like DNA-binding domains"/>
    <property type="match status" value="1"/>
</dbReference>
<dbReference type="CDD" id="cd00093">
    <property type="entry name" value="HTH_XRE"/>
    <property type="match status" value="1"/>
</dbReference>
<dbReference type="AlphaFoldDB" id="A0A6I8LDG6"/>
<protein>
    <recommendedName>
        <fullName evidence="1">HTH cro/C1-type domain-containing protein</fullName>
    </recommendedName>
</protein>
<dbReference type="SMART" id="SM00530">
    <property type="entry name" value="HTH_XRE"/>
    <property type="match status" value="1"/>
</dbReference>
<dbReference type="Proteomes" id="UP000399805">
    <property type="component" value="Unassembled WGS sequence"/>
</dbReference>
<reference evidence="2 3" key="1">
    <citation type="submission" date="2019-09" db="EMBL/GenBank/DDBJ databases">
        <authorList>
            <person name="Leyn A S."/>
        </authorList>
    </citation>
    <scope>NUCLEOTIDE SEQUENCE [LARGE SCALE GENOMIC DNA]</scope>
    <source>
        <strain evidence="2">AA231_1</strain>
    </source>
</reference>
<dbReference type="RefSeq" id="WP_155540644.1">
    <property type="nucleotide sequence ID" value="NZ_CABVGP010000001.1"/>
</dbReference>
<dbReference type="Pfam" id="PF19054">
    <property type="entry name" value="DUF5753"/>
    <property type="match status" value="1"/>
</dbReference>
<organism evidence="2 3">
    <name type="scientific">Amycolatopsis camponoti</name>
    <dbReference type="NCBI Taxonomy" id="2606593"/>
    <lineage>
        <taxon>Bacteria</taxon>
        <taxon>Bacillati</taxon>
        <taxon>Actinomycetota</taxon>
        <taxon>Actinomycetes</taxon>
        <taxon>Pseudonocardiales</taxon>
        <taxon>Pseudonocardiaceae</taxon>
        <taxon>Amycolatopsis</taxon>
    </lineage>
</organism>
<gene>
    <name evidence="2" type="ORF">AA23TX_00112</name>
</gene>
<dbReference type="InterPro" id="IPR001387">
    <property type="entry name" value="Cro/C1-type_HTH"/>
</dbReference>
<dbReference type="PROSITE" id="PS50943">
    <property type="entry name" value="HTH_CROC1"/>
    <property type="match status" value="1"/>
</dbReference>
<keyword evidence="3" id="KW-1185">Reference proteome</keyword>
<dbReference type="Pfam" id="PF01381">
    <property type="entry name" value="HTH_3"/>
    <property type="match status" value="1"/>
</dbReference>
<dbReference type="InterPro" id="IPR010982">
    <property type="entry name" value="Lambda_DNA-bd_dom_sf"/>
</dbReference>
<proteinExistence type="predicted"/>
<evidence type="ECO:0000313" key="3">
    <source>
        <dbReference type="Proteomes" id="UP000399805"/>
    </source>
</evidence>
<dbReference type="InterPro" id="IPR043917">
    <property type="entry name" value="DUF5753"/>
</dbReference>
<dbReference type="EMBL" id="CABVGP010000001">
    <property type="protein sequence ID" value="VVJ15087.1"/>
    <property type="molecule type" value="Genomic_DNA"/>
</dbReference>
<name>A0A6I8LDG6_9PSEU</name>
<dbReference type="Gene3D" id="1.10.260.40">
    <property type="entry name" value="lambda repressor-like DNA-binding domains"/>
    <property type="match status" value="1"/>
</dbReference>
<sequence>MATLVATPRSRALGFGLRAARVARGLGLRELARLVDVAPQVLSHWESGTRVPRVEQVGLILGAMRVEPVERGRLLELAEYAKEPNWLERTSFALGSYLEYERAASAMVNWEPHLVPGLLQTSEYAQVIFGSHGLPRQEVDRLTRIRLRRREVLTGRHRLSCSVLVGEEALRRTLGDPETMAGQLRHLVQAARLENISLRVVPSDSGYHPGLKGSFVLFDFAQLPPVVHIEHLRGNSHLYDREYVTDYRVAATTMTSLALTELDSHRFIQTVLVELGR</sequence>
<evidence type="ECO:0000313" key="2">
    <source>
        <dbReference type="EMBL" id="VVJ15087.1"/>
    </source>
</evidence>